<dbReference type="Pfam" id="PF02118">
    <property type="entry name" value="Srg"/>
    <property type="match status" value="1"/>
</dbReference>
<evidence type="ECO:0000313" key="8">
    <source>
        <dbReference type="WBParaSite" id="Csp11.Scaffold601.g5443.t1"/>
    </source>
</evidence>
<dbReference type="InterPro" id="IPR000609">
    <property type="entry name" value="7TM_GPCR_serpentine_rcpt_Srg"/>
</dbReference>
<evidence type="ECO:0000256" key="2">
    <source>
        <dbReference type="ARBA" id="ARBA00005692"/>
    </source>
</evidence>
<reference evidence="8" key="1">
    <citation type="submission" date="2016-11" db="UniProtKB">
        <authorList>
            <consortium name="WormBaseParasite"/>
        </authorList>
    </citation>
    <scope>IDENTIFICATION</scope>
</reference>
<organism evidence="7 8">
    <name type="scientific">Caenorhabditis tropicalis</name>
    <dbReference type="NCBI Taxonomy" id="1561998"/>
    <lineage>
        <taxon>Eukaryota</taxon>
        <taxon>Metazoa</taxon>
        <taxon>Ecdysozoa</taxon>
        <taxon>Nematoda</taxon>
        <taxon>Chromadorea</taxon>
        <taxon>Rhabditida</taxon>
        <taxon>Rhabditina</taxon>
        <taxon>Rhabditomorpha</taxon>
        <taxon>Rhabditoidea</taxon>
        <taxon>Rhabditidae</taxon>
        <taxon>Peloderinae</taxon>
        <taxon>Caenorhabditis</taxon>
    </lineage>
</organism>
<keyword evidence="5" id="KW-0472">Membrane</keyword>
<evidence type="ECO:0000256" key="5">
    <source>
        <dbReference type="ARBA" id="ARBA00023136"/>
    </source>
</evidence>
<comment type="subcellular location">
    <subcellularLocation>
        <location evidence="1">Membrane</location>
        <topology evidence="1">Multi-pass membrane protein</topology>
    </subcellularLocation>
</comment>
<keyword evidence="7" id="KW-1185">Reference proteome</keyword>
<comment type="similarity">
    <text evidence="2 6">Belongs to the nematode receptor-like protein srg family.</text>
</comment>
<dbReference type="GO" id="GO:0007606">
    <property type="term" value="P:sensory perception of chemical stimulus"/>
    <property type="evidence" value="ECO:0007669"/>
    <property type="project" value="UniProtKB-UniRule"/>
</dbReference>
<evidence type="ECO:0000256" key="3">
    <source>
        <dbReference type="ARBA" id="ARBA00022692"/>
    </source>
</evidence>
<accession>A0A1I7TFK1</accession>
<dbReference type="GO" id="GO:0016020">
    <property type="term" value="C:membrane"/>
    <property type="evidence" value="ECO:0007669"/>
    <property type="project" value="UniProtKB-SubCell"/>
</dbReference>
<dbReference type="AlphaFoldDB" id="A0A1I7TFK1"/>
<evidence type="ECO:0000256" key="4">
    <source>
        <dbReference type="ARBA" id="ARBA00022989"/>
    </source>
</evidence>
<sequence length="68" mass="7887">MDVFLIRIFAYIPMLCPWALKQFDEPAQSISLLFIEQYLKIVKCLIFCFMMVNRANGVICPMSFATVC</sequence>
<keyword evidence="4" id="KW-1133">Transmembrane helix</keyword>
<protein>
    <recommendedName>
        <fullName evidence="6">Serpentine receptor class gamma</fullName>
    </recommendedName>
</protein>
<dbReference type="WBParaSite" id="Csp11.Scaffold601.g5443.t1">
    <property type="protein sequence ID" value="Csp11.Scaffold601.g5443.t1"/>
    <property type="gene ID" value="Csp11.Scaffold601.g5443"/>
</dbReference>
<dbReference type="Proteomes" id="UP000095282">
    <property type="component" value="Unplaced"/>
</dbReference>
<proteinExistence type="inferred from homology"/>
<evidence type="ECO:0000313" key="7">
    <source>
        <dbReference type="Proteomes" id="UP000095282"/>
    </source>
</evidence>
<name>A0A1I7TFK1_9PELO</name>
<dbReference type="GO" id="GO:0004888">
    <property type="term" value="F:transmembrane signaling receptor activity"/>
    <property type="evidence" value="ECO:0007669"/>
    <property type="project" value="InterPro"/>
</dbReference>
<evidence type="ECO:0000256" key="1">
    <source>
        <dbReference type="ARBA" id="ARBA00004141"/>
    </source>
</evidence>
<keyword evidence="3" id="KW-0812">Transmembrane</keyword>
<evidence type="ECO:0000256" key="6">
    <source>
        <dbReference type="RuleBase" id="RU280813"/>
    </source>
</evidence>